<reference evidence="2 3" key="1">
    <citation type="journal article" date="2012" name="New Phytol.">
        <title>Insight into trade-off between wood decay and parasitism from the genome of a fungal forest pathogen.</title>
        <authorList>
            <person name="Olson A."/>
            <person name="Aerts A."/>
            <person name="Asiegbu F."/>
            <person name="Belbahri L."/>
            <person name="Bouzid O."/>
            <person name="Broberg A."/>
            <person name="Canback B."/>
            <person name="Coutinho P.M."/>
            <person name="Cullen D."/>
            <person name="Dalman K."/>
            <person name="Deflorio G."/>
            <person name="van Diepen L.T."/>
            <person name="Dunand C."/>
            <person name="Duplessis S."/>
            <person name="Durling M."/>
            <person name="Gonthier P."/>
            <person name="Grimwood J."/>
            <person name="Fossdal C.G."/>
            <person name="Hansson D."/>
            <person name="Henrissat B."/>
            <person name="Hietala A."/>
            <person name="Himmelstrand K."/>
            <person name="Hoffmeister D."/>
            <person name="Hogberg N."/>
            <person name="James T.Y."/>
            <person name="Karlsson M."/>
            <person name="Kohler A."/>
            <person name="Kues U."/>
            <person name="Lee Y.H."/>
            <person name="Lin Y.C."/>
            <person name="Lind M."/>
            <person name="Lindquist E."/>
            <person name="Lombard V."/>
            <person name="Lucas S."/>
            <person name="Lunden K."/>
            <person name="Morin E."/>
            <person name="Murat C."/>
            <person name="Park J."/>
            <person name="Raffaello T."/>
            <person name="Rouze P."/>
            <person name="Salamov A."/>
            <person name="Schmutz J."/>
            <person name="Solheim H."/>
            <person name="Stahlberg J."/>
            <person name="Velez H."/>
            <person name="de Vries R.P."/>
            <person name="Wiebenga A."/>
            <person name="Woodward S."/>
            <person name="Yakovlev I."/>
            <person name="Garbelotto M."/>
            <person name="Martin F."/>
            <person name="Grigoriev I.V."/>
            <person name="Stenlid J."/>
        </authorList>
    </citation>
    <scope>NUCLEOTIDE SEQUENCE [LARGE SCALE GENOMIC DNA]</scope>
    <source>
        <strain evidence="2 3">TC 32-1</strain>
    </source>
</reference>
<dbReference type="PANTHER" id="PTHR13271">
    <property type="entry name" value="UNCHARACTERIZED PUTATIVE METHYLTRANSFERASE"/>
    <property type="match status" value="1"/>
</dbReference>
<feature type="region of interest" description="Disordered" evidence="1">
    <location>
        <begin position="180"/>
        <end position="252"/>
    </location>
</feature>
<evidence type="ECO:0000313" key="3">
    <source>
        <dbReference type="Proteomes" id="UP000030671"/>
    </source>
</evidence>
<dbReference type="KEGG" id="hir:HETIRDRAFT_104275"/>
<dbReference type="STRING" id="747525.W4K0T4"/>
<feature type="region of interest" description="Disordered" evidence="1">
    <location>
        <begin position="123"/>
        <end position="163"/>
    </location>
</feature>
<dbReference type="PANTHER" id="PTHR13271:SF34">
    <property type="entry name" value="N-LYSINE METHYLTRANSFERASE SETD6"/>
    <property type="match status" value="1"/>
</dbReference>
<evidence type="ECO:0000313" key="2">
    <source>
        <dbReference type="EMBL" id="ETW78945.1"/>
    </source>
</evidence>
<feature type="compositionally biased region" description="Basic and acidic residues" evidence="1">
    <location>
        <begin position="31"/>
        <end position="51"/>
    </location>
</feature>
<sequence length="641" mass="67499">MASPRVRALLAWCATHGVWIDPRLEFVDADHGHDPRDRSDEHQHHQRRNDDIGGGGGGGGATASEDTHAGMYVRARADLDAPIACGSSRKSVSLSARCLGVARRPNALTDANDSGNLICRVAPPRPAPPRGARTHTHTPLPSRSEYDLHVGLPPTPTPAPMRCNATRCDRGTRIRRAWAPLLQSSTSRNPPCSPRAPAPSPRTSRPRHTGTPRTSRSPPPSSPSSKHPPRGQIDLRGLTIVPPPSPSWRTPNLISTYTTPRLCRHLPTSARPSVRPSVRPLLIASLGLLVPLPTPLFLPWLGDASRWAGYLQSLPPAAAGTSIALLWGAESADDDDPDPDGVEARRWLRETDVARYWRTETGALVEDEIRAFHAAVVAPLAVRLGRAEAADGVASARGFRHAYALVSSRAFVVDAYHGLGMVPVADTFNHGQEHDVHLETDYDVCVVCGSLAECAHDREQETPVDGHAEAEGAGEAENSCDMVSNAPIAGGAEVFNTYGSGLGNAALLARYGFMLDGNEHDVVRWTAAEVWAVATGGAEGLAEAVRVVGTWRGYAGWAESERVVNVGGGGATGKVGAGDGDGSATGTDVGVEGDVDVDVEGGGLLLCVTGDGAVSHGLWALCALGVVAGSGWAGEDVMRVL</sequence>
<dbReference type="InterPro" id="IPR050600">
    <property type="entry name" value="SETD3_SETD6_MTase"/>
</dbReference>
<dbReference type="HOGENOM" id="CLU_427368_0_0_1"/>
<protein>
    <recommendedName>
        <fullName evidence="4">SET domain-containing protein</fullName>
    </recommendedName>
</protein>
<dbReference type="CDD" id="cd10527">
    <property type="entry name" value="SET_LSMT"/>
    <property type="match status" value="1"/>
</dbReference>
<dbReference type="InterPro" id="IPR046341">
    <property type="entry name" value="SET_dom_sf"/>
</dbReference>
<dbReference type="Gene3D" id="3.90.1410.10">
    <property type="entry name" value="set domain protein methyltransferase, domain 1"/>
    <property type="match status" value="1"/>
</dbReference>
<feature type="compositionally biased region" description="Pro residues" evidence="1">
    <location>
        <begin position="191"/>
        <end position="200"/>
    </location>
</feature>
<dbReference type="RefSeq" id="XP_009549229.1">
    <property type="nucleotide sequence ID" value="XM_009550934.1"/>
</dbReference>
<dbReference type="OrthoDB" id="441812at2759"/>
<dbReference type="AlphaFoldDB" id="W4K0T4"/>
<dbReference type="GO" id="GO:0016279">
    <property type="term" value="F:protein-lysine N-methyltransferase activity"/>
    <property type="evidence" value="ECO:0007669"/>
    <property type="project" value="TreeGrafter"/>
</dbReference>
<dbReference type="EMBL" id="KI925461">
    <property type="protein sequence ID" value="ETW78945.1"/>
    <property type="molecule type" value="Genomic_DNA"/>
</dbReference>
<proteinExistence type="predicted"/>
<dbReference type="GO" id="GO:0005634">
    <property type="term" value="C:nucleus"/>
    <property type="evidence" value="ECO:0007669"/>
    <property type="project" value="TreeGrafter"/>
</dbReference>
<accession>W4K0T4</accession>
<dbReference type="InParanoid" id="W4K0T4"/>
<organism evidence="2 3">
    <name type="scientific">Heterobasidion irregulare (strain TC 32-1)</name>
    <dbReference type="NCBI Taxonomy" id="747525"/>
    <lineage>
        <taxon>Eukaryota</taxon>
        <taxon>Fungi</taxon>
        <taxon>Dikarya</taxon>
        <taxon>Basidiomycota</taxon>
        <taxon>Agaricomycotina</taxon>
        <taxon>Agaricomycetes</taxon>
        <taxon>Russulales</taxon>
        <taxon>Bondarzewiaceae</taxon>
        <taxon>Heterobasidion</taxon>
        <taxon>Heterobasidion annosum species complex</taxon>
    </lineage>
</organism>
<dbReference type="SUPFAM" id="SSF82199">
    <property type="entry name" value="SET domain"/>
    <property type="match status" value="1"/>
</dbReference>
<dbReference type="Proteomes" id="UP000030671">
    <property type="component" value="Unassembled WGS sequence"/>
</dbReference>
<feature type="non-terminal residue" evidence="2">
    <location>
        <position position="641"/>
    </location>
</feature>
<evidence type="ECO:0008006" key="4">
    <source>
        <dbReference type="Google" id="ProtNLM"/>
    </source>
</evidence>
<name>W4K0T4_HETIT</name>
<evidence type="ECO:0000256" key="1">
    <source>
        <dbReference type="SAM" id="MobiDB-lite"/>
    </source>
</evidence>
<keyword evidence="3" id="KW-1185">Reference proteome</keyword>
<gene>
    <name evidence="2" type="ORF">HETIRDRAFT_104275</name>
</gene>
<dbReference type="GeneID" id="20665983"/>
<dbReference type="eggNOG" id="KOG1337">
    <property type="taxonomic scope" value="Eukaryota"/>
</dbReference>
<feature type="compositionally biased region" description="Gly residues" evidence="1">
    <location>
        <begin position="52"/>
        <end position="61"/>
    </location>
</feature>
<feature type="region of interest" description="Disordered" evidence="1">
    <location>
        <begin position="31"/>
        <end position="65"/>
    </location>
</feature>